<dbReference type="AlphaFoldDB" id="A0A840VSB7"/>
<dbReference type="Proteomes" id="UP000586947">
    <property type="component" value="Unassembled WGS sequence"/>
</dbReference>
<dbReference type="RefSeq" id="WP_184177528.1">
    <property type="nucleotide sequence ID" value="NZ_BMNF01000003.1"/>
</dbReference>
<keyword evidence="2" id="KW-1185">Reference proteome</keyword>
<name>A0A840VSB7_9ACTN</name>
<accession>A0A840VSB7</accession>
<sequence>MEDLNLTRADYQSALRVGEKLRERGWQMVFSLPQAVDGWSAMIESIREGYDWNLDEYRNDLSCREWLEQALPLLTEPVRANWQGHVDPLDEEFRAVTVLEDDPSRWPHSGSDRWWLKRRPRLLVGELADDLIHSGHLEAPC</sequence>
<evidence type="ECO:0000313" key="1">
    <source>
        <dbReference type="EMBL" id="MBB5476884.1"/>
    </source>
</evidence>
<organism evidence="1 2">
    <name type="scientific">Micromonospora parathelypteridis</name>
    <dbReference type="NCBI Taxonomy" id="1839617"/>
    <lineage>
        <taxon>Bacteria</taxon>
        <taxon>Bacillati</taxon>
        <taxon>Actinomycetota</taxon>
        <taxon>Actinomycetes</taxon>
        <taxon>Micromonosporales</taxon>
        <taxon>Micromonosporaceae</taxon>
        <taxon>Micromonospora</taxon>
    </lineage>
</organism>
<comment type="caution">
    <text evidence="1">The sequence shown here is derived from an EMBL/GenBank/DDBJ whole genome shotgun (WGS) entry which is preliminary data.</text>
</comment>
<dbReference type="EMBL" id="JACHDP010000001">
    <property type="protein sequence ID" value="MBB5476884.1"/>
    <property type="molecule type" value="Genomic_DNA"/>
</dbReference>
<reference evidence="1 2" key="1">
    <citation type="submission" date="2020-08" db="EMBL/GenBank/DDBJ databases">
        <title>Sequencing the genomes of 1000 actinobacteria strains.</title>
        <authorList>
            <person name="Klenk H.-P."/>
        </authorList>
    </citation>
    <scope>NUCLEOTIDE SEQUENCE [LARGE SCALE GENOMIC DNA]</scope>
    <source>
        <strain evidence="1 2">DSM 103125</strain>
    </source>
</reference>
<protein>
    <submittedName>
        <fullName evidence="1">Uncharacterized protein</fullName>
    </submittedName>
</protein>
<gene>
    <name evidence="1" type="ORF">HNR20_001389</name>
</gene>
<evidence type="ECO:0000313" key="2">
    <source>
        <dbReference type="Proteomes" id="UP000586947"/>
    </source>
</evidence>
<proteinExistence type="predicted"/>